<dbReference type="EMBL" id="BAAASK010000007">
    <property type="protein sequence ID" value="GAA2682077.1"/>
    <property type="molecule type" value="Genomic_DNA"/>
</dbReference>
<gene>
    <name evidence="2" type="ORF">GCM10010310_31020</name>
</gene>
<dbReference type="Proteomes" id="UP001499989">
    <property type="component" value="Unassembled WGS sequence"/>
</dbReference>
<protein>
    <submittedName>
        <fullName evidence="2">Uncharacterized protein</fullName>
    </submittedName>
</protein>
<keyword evidence="3" id="KW-1185">Reference proteome</keyword>
<comment type="caution">
    <text evidence="2">The sequence shown here is derived from an EMBL/GenBank/DDBJ whole genome shotgun (WGS) entry which is preliminary data.</text>
</comment>
<accession>A0ABN3SSS4</accession>
<evidence type="ECO:0000256" key="1">
    <source>
        <dbReference type="SAM" id="MobiDB-lite"/>
    </source>
</evidence>
<sequence>MERGEVGGGGFVVAGGQATPLLELVDAAFDGVALPVSLAVEGWRAPPEPAPPLAVRGLVRGLRDDYSDSAPSQVAADRPRGVGLVGQDRVGGDSGPADRSGHSYPVHDLLECRCVTCLAQREDEGEGPAAAVGGEVNLRGQSAAGPSEGMVVRLAGRSPF</sequence>
<evidence type="ECO:0000313" key="3">
    <source>
        <dbReference type="Proteomes" id="UP001499989"/>
    </source>
</evidence>
<organism evidence="2 3">
    <name type="scientific">Streptomyces violaceolatus</name>
    <dbReference type="NCBI Taxonomy" id="67378"/>
    <lineage>
        <taxon>Bacteria</taxon>
        <taxon>Bacillati</taxon>
        <taxon>Actinomycetota</taxon>
        <taxon>Actinomycetes</taxon>
        <taxon>Kitasatosporales</taxon>
        <taxon>Streptomycetaceae</taxon>
        <taxon>Streptomyces</taxon>
        <taxon>Streptomyces violaceoruber group</taxon>
    </lineage>
</organism>
<feature type="region of interest" description="Disordered" evidence="1">
    <location>
        <begin position="66"/>
        <end position="102"/>
    </location>
</feature>
<name>A0ABN3SSS4_9ACTN</name>
<evidence type="ECO:0000313" key="2">
    <source>
        <dbReference type="EMBL" id="GAA2682077.1"/>
    </source>
</evidence>
<proteinExistence type="predicted"/>
<reference evidence="2 3" key="1">
    <citation type="journal article" date="2019" name="Int. J. Syst. Evol. Microbiol.">
        <title>The Global Catalogue of Microorganisms (GCM) 10K type strain sequencing project: providing services to taxonomists for standard genome sequencing and annotation.</title>
        <authorList>
            <consortium name="The Broad Institute Genomics Platform"/>
            <consortium name="The Broad Institute Genome Sequencing Center for Infectious Disease"/>
            <person name="Wu L."/>
            <person name="Ma J."/>
        </authorList>
    </citation>
    <scope>NUCLEOTIDE SEQUENCE [LARGE SCALE GENOMIC DNA]</scope>
    <source>
        <strain evidence="2 3">JCM 4531</strain>
    </source>
</reference>